<feature type="compositionally biased region" description="Polar residues" evidence="1">
    <location>
        <begin position="42"/>
        <end position="51"/>
    </location>
</feature>
<evidence type="ECO:0000256" key="1">
    <source>
        <dbReference type="SAM" id="MobiDB-lite"/>
    </source>
</evidence>
<sequence>MGKKVGAVGNRSGVEETGRPMRAPAMVPGGLKDWAKLSLRSEVSGSPSWVTNEAAPVSRKARPAAMTKRAKRKKL</sequence>
<accession>A0A7Y9TC76</accession>
<comment type="caution">
    <text evidence="2">The sequence shown here is derived from an EMBL/GenBank/DDBJ whole genome shotgun (WGS) entry which is preliminary data.</text>
</comment>
<name>A0A7Y9TC76_9BACT</name>
<dbReference type="AlphaFoldDB" id="A0A7Y9TC76"/>
<evidence type="ECO:0000313" key="2">
    <source>
        <dbReference type="EMBL" id="NYF53820.1"/>
    </source>
</evidence>
<protein>
    <submittedName>
        <fullName evidence="2">Uncharacterized protein</fullName>
    </submittedName>
</protein>
<reference evidence="2 3" key="1">
    <citation type="submission" date="2020-07" db="EMBL/GenBank/DDBJ databases">
        <title>Genomic Encyclopedia of Type Strains, Phase IV (KMG-V): Genome sequencing to study the core and pangenomes of soil and plant-associated prokaryotes.</title>
        <authorList>
            <person name="Whitman W."/>
        </authorList>
    </citation>
    <scope>NUCLEOTIDE SEQUENCE [LARGE SCALE GENOMIC DNA]</scope>
    <source>
        <strain evidence="2 3">M8UP30</strain>
    </source>
</reference>
<dbReference type="Proteomes" id="UP000534186">
    <property type="component" value="Unassembled WGS sequence"/>
</dbReference>
<evidence type="ECO:0000313" key="3">
    <source>
        <dbReference type="Proteomes" id="UP000534186"/>
    </source>
</evidence>
<gene>
    <name evidence="2" type="ORF">HDF12_004219</name>
</gene>
<proteinExistence type="predicted"/>
<dbReference type="EMBL" id="JACCCV010000002">
    <property type="protein sequence ID" value="NYF53820.1"/>
    <property type="molecule type" value="Genomic_DNA"/>
</dbReference>
<feature type="region of interest" description="Disordered" evidence="1">
    <location>
        <begin position="1"/>
        <end position="27"/>
    </location>
</feature>
<feature type="region of interest" description="Disordered" evidence="1">
    <location>
        <begin position="42"/>
        <end position="75"/>
    </location>
</feature>
<organism evidence="2 3">
    <name type="scientific">Tunturiibacter lichenicola</name>
    <dbReference type="NCBI Taxonomy" id="2051959"/>
    <lineage>
        <taxon>Bacteria</taxon>
        <taxon>Pseudomonadati</taxon>
        <taxon>Acidobacteriota</taxon>
        <taxon>Terriglobia</taxon>
        <taxon>Terriglobales</taxon>
        <taxon>Acidobacteriaceae</taxon>
        <taxon>Tunturiibacter</taxon>
    </lineage>
</organism>